<dbReference type="EMBL" id="NAFI01000183">
    <property type="protein sequence ID" value="OSJ05136.1"/>
    <property type="molecule type" value="Genomic_DNA"/>
</dbReference>
<organism evidence="1 2">
    <name type="scientific">Bradyrhizobium canariense</name>
    <dbReference type="NCBI Taxonomy" id="255045"/>
    <lineage>
        <taxon>Bacteria</taxon>
        <taxon>Pseudomonadati</taxon>
        <taxon>Pseudomonadota</taxon>
        <taxon>Alphaproteobacteria</taxon>
        <taxon>Hyphomicrobiales</taxon>
        <taxon>Nitrobacteraceae</taxon>
        <taxon>Bradyrhizobium</taxon>
    </lineage>
</organism>
<accession>A0A1X3GFC5</accession>
<gene>
    <name evidence="1" type="ORF">BSZ18_26860</name>
</gene>
<evidence type="ECO:0000313" key="2">
    <source>
        <dbReference type="Proteomes" id="UP000193553"/>
    </source>
</evidence>
<name>A0A1X3GFC5_9BRAD</name>
<evidence type="ECO:0000313" key="1">
    <source>
        <dbReference type="EMBL" id="OSJ05136.1"/>
    </source>
</evidence>
<comment type="caution">
    <text evidence="1">The sequence shown here is derived from an EMBL/GenBank/DDBJ whole genome shotgun (WGS) entry which is preliminary data.</text>
</comment>
<reference evidence="1 2" key="1">
    <citation type="submission" date="2017-03" db="EMBL/GenBank/DDBJ databases">
        <title>Whole genome sequences of fourteen strains of Bradyrhizobium canariense and one strain of Bradyrhizobium japonicum isolated from Lupinus (Papilionoideae: Genisteae) species in Algeria.</title>
        <authorList>
            <person name="Crovadore J."/>
            <person name="Chekireb D."/>
            <person name="Brachmann A."/>
            <person name="Chablais R."/>
            <person name="Cochard B."/>
            <person name="Lefort F."/>
        </authorList>
    </citation>
    <scope>NUCLEOTIDE SEQUENCE [LARGE SCALE GENOMIC DNA]</scope>
    <source>
        <strain evidence="1 2">UBMA195</strain>
    </source>
</reference>
<protein>
    <submittedName>
        <fullName evidence="1">Uncharacterized protein</fullName>
    </submittedName>
</protein>
<dbReference type="RefSeq" id="WP_085360870.1">
    <property type="nucleotide sequence ID" value="NZ_NAFD01000190.1"/>
</dbReference>
<proteinExistence type="predicted"/>
<dbReference type="Proteomes" id="UP000193553">
    <property type="component" value="Unassembled WGS sequence"/>
</dbReference>
<sequence length="568" mass="57877">MPTFEIVGHDGTYQLTAPDERAALSAFATFTGGGKGAPLAPKAQEGSSLTGVAKSLGTGLAEGAIGLAGLPGDVGQLASNIGNKLPDAPSPSSDSYFGRFIQFMKDESAKSANLPAARVGSGDLPGSYIPPTSDQLQKSVEGVTGDFYKPQGAAEHLANKIGQFAPAVIGGPESLAAKALTRVAAPAVASDAAGKLAEGTAAQPYAELGGALLGAGGATAGMRKFQELVAARNAARLIPTSDDIKAASRGLYQHPDVAAVQIHPAAASDLADTISRDLQHGQNSGFRPANEPKVFNAVDELNTAAKENRPATIADIDSVRQVLGGLAREKDAIGQPTRQAAAASRAIDQVNDFLPNLKQPDLLAGDATKANSILEQARANWAAFKKSSQVQNLASNAELNAASSHSGANIQNATKQAFKPLLKNDGAKVASWTDDERAALNSIVRGSWTGNAARAAGNVLGGGGGLGMLLGAGAGYEGGGIPGAIAGAAAGRAFKMIGNRSTLNAVDHLDTLIRSRSPEAMRIAAQNPQIVQALPPKSIQMLRAIIAFDPTLRALNQPSGAIGQPNAQ</sequence>
<dbReference type="AlphaFoldDB" id="A0A1X3GFC5"/>
<dbReference type="OrthoDB" id="8450344at2"/>